<evidence type="ECO:0000313" key="2">
    <source>
        <dbReference type="Proteomes" id="UP000640509"/>
    </source>
</evidence>
<gene>
    <name evidence="1" type="ORF">GCM10011402_32310</name>
</gene>
<evidence type="ECO:0000313" key="1">
    <source>
        <dbReference type="EMBL" id="GGF77219.1"/>
    </source>
</evidence>
<evidence type="ECO:0008006" key="3">
    <source>
        <dbReference type="Google" id="ProtNLM"/>
    </source>
</evidence>
<dbReference type="Gene3D" id="3.40.50.1820">
    <property type="entry name" value="alpha/beta hydrolase"/>
    <property type="match status" value="1"/>
</dbReference>
<keyword evidence="2" id="KW-1185">Reference proteome</keyword>
<organism evidence="1 2">
    <name type="scientific">Paracoccus acridae</name>
    <dbReference type="NCBI Taxonomy" id="1795310"/>
    <lineage>
        <taxon>Bacteria</taxon>
        <taxon>Pseudomonadati</taxon>
        <taxon>Pseudomonadota</taxon>
        <taxon>Alphaproteobacteria</taxon>
        <taxon>Rhodobacterales</taxon>
        <taxon>Paracoccaceae</taxon>
        <taxon>Paracoccus</taxon>
    </lineage>
</organism>
<dbReference type="Proteomes" id="UP000640509">
    <property type="component" value="Unassembled WGS sequence"/>
</dbReference>
<accession>A0ABQ1VL02</accession>
<dbReference type="InterPro" id="IPR029058">
    <property type="entry name" value="AB_hydrolase_fold"/>
</dbReference>
<dbReference type="RefSeq" id="WP_188716437.1">
    <property type="nucleotide sequence ID" value="NZ_BMIV01000016.1"/>
</dbReference>
<dbReference type="EMBL" id="BMIV01000016">
    <property type="protein sequence ID" value="GGF77219.1"/>
    <property type="molecule type" value="Genomic_DNA"/>
</dbReference>
<reference evidence="2" key="1">
    <citation type="journal article" date="2019" name="Int. J. Syst. Evol. Microbiol.">
        <title>The Global Catalogue of Microorganisms (GCM) 10K type strain sequencing project: providing services to taxonomists for standard genome sequencing and annotation.</title>
        <authorList>
            <consortium name="The Broad Institute Genomics Platform"/>
            <consortium name="The Broad Institute Genome Sequencing Center for Infectious Disease"/>
            <person name="Wu L."/>
            <person name="Ma J."/>
        </authorList>
    </citation>
    <scope>NUCLEOTIDE SEQUENCE [LARGE SCALE GENOMIC DNA]</scope>
    <source>
        <strain evidence="2">CGMCC 1.15419</strain>
    </source>
</reference>
<name>A0ABQ1VL02_9RHOB</name>
<protein>
    <recommendedName>
        <fullName evidence="3">Alpha/beta hydrolase</fullName>
    </recommendedName>
</protein>
<dbReference type="SUPFAM" id="SSF53474">
    <property type="entry name" value="alpha/beta-Hydrolases"/>
    <property type="match status" value="1"/>
</dbReference>
<comment type="caution">
    <text evidence="1">The sequence shown here is derived from an EMBL/GenBank/DDBJ whole genome shotgun (WGS) entry which is preliminary data.</text>
</comment>
<proteinExistence type="predicted"/>
<sequence length="91" mass="10051">MRDWNDKFANSADIPGSENLHGLWAAQAVAFRRKAAVEEDIPYGPLPRQKLDLVRPKGPGKGLVILVHGGFWIRCAKFDWPDLAQGARANG</sequence>